<sequence>MKQIPTRRERGTPTNLDPYDDSYYGSNETNTEYLNKHAKEWVPPLGMGFHLHLIYARSIHWRVVDRASSVCKIPDRCHRIDVRKHY</sequence>
<reference evidence="2" key="1">
    <citation type="journal article" date="2015" name="Nature">
        <title>Complex archaea that bridge the gap between prokaryotes and eukaryotes.</title>
        <authorList>
            <person name="Spang A."/>
            <person name="Saw J.H."/>
            <person name="Jorgensen S.L."/>
            <person name="Zaremba-Niedzwiedzka K."/>
            <person name="Martijn J."/>
            <person name="Lind A.E."/>
            <person name="van Eijk R."/>
            <person name="Schleper C."/>
            <person name="Guy L."/>
            <person name="Ettema T.J."/>
        </authorList>
    </citation>
    <scope>NUCLEOTIDE SEQUENCE</scope>
</reference>
<comment type="caution">
    <text evidence="2">The sequence shown here is derived from an EMBL/GenBank/DDBJ whole genome shotgun (WGS) entry which is preliminary data.</text>
</comment>
<accession>A0A0F9CIR2</accession>
<evidence type="ECO:0000256" key="1">
    <source>
        <dbReference type="SAM" id="MobiDB-lite"/>
    </source>
</evidence>
<dbReference type="EMBL" id="LAZR01044048">
    <property type="protein sequence ID" value="KKL05596.1"/>
    <property type="molecule type" value="Genomic_DNA"/>
</dbReference>
<feature type="region of interest" description="Disordered" evidence="1">
    <location>
        <begin position="1"/>
        <end position="25"/>
    </location>
</feature>
<feature type="compositionally biased region" description="Basic and acidic residues" evidence="1">
    <location>
        <begin position="1"/>
        <end position="11"/>
    </location>
</feature>
<organism evidence="2">
    <name type="scientific">marine sediment metagenome</name>
    <dbReference type="NCBI Taxonomy" id="412755"/>
    <lineage>
        <taxon>unclassified sequences</taxon>
        <taxon>metagenomes</taxon>
        <taxon>ecological metagenomes</taxon>
    </lineage>
</organism>
<name>A0A0F9CIR2_9ZZZZ</name>
<dbReference type="AlphaFoldDB" id="A0A0F9CIR2"/>
<gene>
    <name evidence="2" type="ORF">LCGC14_2604460</name>
</gene>
<evidence type="ECO:0000313" key="2">
    <source>
        <dbReference type="EMBL" id="KKL05596.1"/>
    </source>
</evidence>
<protein>
    <submittedName>
        <fullName evidence="2">Uncharacterized protein</fullName>
    </submittedName>
</protein>
<proteinExistence type="predicted"/>